<proteinExistence type="predicted"/>
<dbReference type="Pfam" id="PF19700">
    <property type="entry name" value="DUF6198"/>
    <property type="match status" value="1"/>
</dbReference>
<gene>
    <name evidence="2" type="primary">yyaS</name>
    <name evidence="2" type="ORF">GCM10011351_26200</name>
</gene>
<sequence length="207" mass="23038">MVLQRFIFYTLGIFIMTLGIALTIQSLLGASPFDALLVGLHRTFGFTVGSWEIVLGSIMVLSNALAEKRRPEYFALITSFITGACIDFWLLLLNDLINPEVFFMQMIVLLTGMIVSSLGIAVNLQADFAPNPMDRSMLVIRKLTGLNIFVSRGLLSIVLVIFAFIFSGAIGIGTLIYALLSGLVINYFMPFVAKFERKKIHQVEQFK</sequence>
<protein>
    <recommendedName>
        <fullName evidence="4">YitT family protein</fullName>
    </recommendedName>
</protein>
<evidence type="ECO:0000313" key="2">
    <source>
        <dbReference type="EMBL" id="GGM38835.1"/>
    </source>
</evidence>
<keyword evidence="1" id="KW-0812">Transmembrane</keyword>
<dbReference type="InterPro" id="IPR038750">
    <property type="entry name" value="YczE/YyaS-like"/>
</dbReference>
<keyword evidence="3" id="KW-1185">Reference proteome</keyword>
<evidence type="ECO:0000256" key="1">
    <source>
        <dbReference type="SAM" id="Phobius"/>
    </source>
</evidence>
<feature type="transmembrane region" description="Helical" evidence="1">
    <location>
        <begin position="145"/>
        <end position="166"/>
    </location>
</feature>
<feature type="transmembrane region" description="Helical" evidence="1">
    <location>
        <begin position="73"/>
        <end position="91"/>
    </location>
</feature>
<keyword evidence="1" id="KW-1133">Transmembrane helix</keyword>
<dbReference type="PANTHER" id="PTHR40078">
    <property type="entry name" value="INTEGRAL MEMBRANE PROTEIN-RELATED"/>
    <property type="match status" value="1"/>
</dbReference>
<dbReference type="RefSeq" id="WP_117156172.1">
    <property type="nucleotide sequence ID" value="NZ_BMLG01000019.1"/>
</dbReference>
<evidence type="ECO:0008006" key="4">
    <source>
        <dbReference type="Google" id="ProtNLM"/>
    </source>
</evidence>
<reference evidence="2" key="1">
    <citation type="journal article" date="2014" name="Int. J. Syst. Evol. Microbiol.">
        <title>Complete genome sequence of Corynebacterium casei LMG S-19264T (=DSM 44701T), isolated from a smear-ripened cheese.</title>
        <authorList>
            <consortium name="US DOE Joint Genome Institute (JGI-PGF)"/>
            <person name="Walter F."/>
            <person name="Albersmeier A."/>
            <person name="Kalinowski J."/>
            <person name="Ruckert C."/>
        </authorList>
    </citation>
    <scope>NUCLEOTIDE SEQUENCE</scope>
    <source>
        <strain evidence="2">CGMCC 1.6333</strain>
    </source>
</reference>
<feature type="transmembrane region" description="Helical" evidence="1">
    <location>
        <begin position="48"/>
        <end position="66"/>
    </location>
</feature>
<evidence type="ECO:0000313" key="3">
    <source>
        <dbReference type="Proteomes" id="UP000618460"/>
    </source>
</evidence>
<feature type="transmembrane region" description="Helical" evidence="1">
    <location>
        <begin position="172"/>
        <end position="193"/>
    </location>
</feature>
<reference evidence="2" key="2">
    <citation type="submission" date="2020-09" db="EMBL/GenBank/DDBJ databases">
        <authorList>
            <person name="Sun Q."/>
            <person name="Zhou Y."/>
        </authorList>
    </citation>
    <scope>NUCLEOTIDE SEQUENCE</scope>
    <source>
        <strain evidence="2">CGMCC 1.6333</strain>
    </source>
</reference>
<accession>A0A917TUV3</accession>
<organism evidence="2 3">
    <name type="scientific">Paraliobacillus quinghaiensis</name>
    <dbReference type="NCBI Taxonomy" id="470815"/>
    <lineage>
        <taxon>Bacteria</taxon>
        <taxon>Bacillati</taxon>
        <taxon>Bacillota</taxon>
        <taxon>Bacilli</taxon>
        <taxon>Bacillales</taxon>
        <taxon>Bacillaceae</taxon>
        <taxon>Paraliobacillus</taxon>
    </lineage>
</organism>
<keyword evidence="1" id="KW-0472">Membrane</keyword>
<dbReference type="EMBL" id="BMLG01000019">
    <property type="protein sequence ID" value="GGM38835.1"/>
    <property type="molecule type" value="Genomic_DNA"/>
</dbReference>
<dbReference type="PANTHER" id="PTHR40078:SF1">
    <property type="entry name" value="INTEGRAL MEMBRANE PROTEIN"/>
    <property type="match status" value="1"/>
</dbReference>
<dbReference type="AlphaFoldDB" id="A0A917TUV3"/>
<name>A0A917TUV3_9BACI</name>
<feature type="transmembrane region" description="Helical" evidence="1">
    <location>
        <begin position="7"/>
        <end position="28"/>
    </location>
</feature>
<dbReference type="Proteomes" id="UP000618460">
    <property type="component" value="Unassembled WGS sequence"/>
</dbReference>
<comment type="caution">
    <text evidence="2">The sequence shown here is derived from an EMBL/GenBank/DDBJ whole genome shotgun (WGS) entry which is preliminary data.</text>
</comment>
<feature type="transmembrane region" description="Helical" evidence="1">
    <location>
        <begin position="103"/>
        <end position="124"/>
    </location>
</feature>
<dbReference type="OrthoDB" id="1902994at2"/>